<keyword evidence="3" id="KW-1185">Reference proteome</keyword>
<keyword evidence="1" id="KW-0812">Transmembrane</keyword>
<dbReference type="Proteomes" id="UP000247832">
    <property type="component" value="Unassembled WGS sequence"/>
</dbReference>
<dbReference type="OrthoDB" id="3297538at2"/>
<comment type="caution">
    <text evidence="2">The sequence shown here is derived from an EMBL/GenBank/DDBJ whole genome shotgun (WGS) entry which is preliminary data.</text>
</comment>
<keyword evidence="1" id="KW-1133">Transmembrane helix</keyword>
<feature type="transmembrane region" description="Helical" evidence="1">
    <location>
        <begin position="93"/>
        <end position="113"/>
    </location>
</feature>
<feature type="transmembrane region" description="Helical" evidence="1">
    <location>
        <begin position="54"/>
        <end position="73"/>
    </location>
</feature>
<feature type="transmembrane region" description="Helical" evidence="1">
    <location>
        <begin position="31"/>
        <end position="48"/>
    </location>
</feature>
<protein>
    <submittedName>
        <fullName evidence="2">Uncharacterized protein</fullName>
    </submittedName>
</protein>
<evidence type="ECO:0000256" key="1">
    <source>
        <dbReference type="SAM" id="Phobius"/>
    </source>
</evidence>
<accession>A0A2V5LCM1</accession>
<organism evidence="2 3">
    <name type="scientific">Arthrobacter livingstonensis</name>
    <dbReference type="NCBI Taxonomy" id="670078"/>
    <lineage>
        <taxon>Bacteria</taxon>
        <taxon>Bacillati</taxon>
        <taxon>Actinomycetota</taxon>
        <taxon>Actinomycetes</taxon>
        <taxon>Micrococcales</taxon>
        <taxon>Micrococcaceae</taxon>
        <taxon>Arthrobacter</taxon>
    </lineage>
</organism>
<keyword evidence="1" id="KW-0472">Membrane</keyword>
<evidence type="ECO:0000313" key="3">
    <source>
        <dbReference type="Proteomes" id="UP000247832"/>
    </source>
</evidence>
<dbReference type="EMBL" id="QJVD01000002">
    <property type="protein sequence ID" value="PYI69385.1"/>
    <property type="molecule type" value="Genomic_DNA"/>
</dbReference>
<sequence>MENQSGNEAREALSAIGDARAAAAERLVAPWWYYPVLGLLAAGAVLMASLGNVFVFLGTLWVFTVGLGVLMGLHRERTGLWIPAFRSGRASRWAWLLLAAYAVCVPAAIITGRLASTEWAAWLAAVVLFAATAVAGSRFNEALQTQLRGAP</sequence>
<dbReference type="AlphaFoldDB" id="A0A2V5LCM1"/>
<dbReference type="RefSeq" id="WP_110499527.1">
    <property type="nucleotide sequence ID" value="NZ_QJVD01000002.1"/>
</dbReference>
<name>A0A2V5LCM1_9MICC</name>
<reference evidence="2 3" key="1">
    <citation type="submission" date="2018-05" db="EMBL/GenBank/DDBJ databases">
        <title>Genetic diversity of glacier-inhabiting Cryobacterium bacteria in China and description of Cryobacterium mengkeensis sp. nov. and Arthrobacter glacialis sp. nov.</title>
        <authorList>
            <person name="Liu Q."/>
            <person name="Xin Y.-H."/>
        </authorList>
    </citation>
    <scope>NUCLEOTIDE SEQUENCE [LARGE SCALE GENOMIC DNA]</scope>
    <source>
        <strain evidence="2 3">LI2</strain>
    </source>
</reference>
<feature type="transmembrane region" description="Helical" evidence="1">
    <location>
        <begin position="119"/>
        <end position="139"/>
    </location>
</feature>
<evidence type="ECO:0000313" key="2">
    <source>
        <dbReference type="EMBL" id="PYI69385.1"/>
    </source>
</evidence>
<gene>
    <name evidence="2" type="ORF">CVV68_03025</name>
</gene>
<proteinExistence type="predicted"/>